<dbReference type="SUPFAM" id="SSF103473">
    <property type="entry name" value="MFS general substrate transporter"/>
    <property type="match status" value="1"/>
</dbReference>
<feature type="transmembrane region" description="Helical" evidence="8">
    <location>
        <begin position="251"/>
        <end position="272"/>
    </location>
</feature>
<dbReference type="PANTHER" id="PTHR23513:SF6">
    <property type="entry name" value="MAJOR FACILITATOR SUPERFAMILY ASSOCIATED DOMAIN-CONTAINING PROTEIN"/>
    <property type="match status" value="1"/>
</dbReference>
<accession>A0A919NDZ0</accession>
<feature type="transmembrane region" description="Helical" evidence="8">
    <location>
        <begin position="218"/>
        <end position="239"/>
    </location>
</feature>
<feature type="transmembrane region" description="Helical" evidence="8">
    <location>
        <begin position="42"/>
        <end position="64"/>
    </location>
</feature>
<feature type="transmembrane region" description="Helical" evidence="8">
    <location>
        <begin position="338"/>
        <end position="362"/>
    </location>
</feature>
<evidence type="ECO:0000313" key="10">
    <source>
        <dbReference type="Proteomes" id="UP000629619"/>
    </source>
</evidence>
<gene>
    <name evidence="9" type="ORF">Asi03nite_70300</name>
</gene>
<dbReference type="PANTHER" id="PTHR23513">
    <property type="entry name" value="INTEGRAL MEMBRANE EFFLUX PROTEIN-RELATED"/>
    <property type="match status" value="1"/>
</dbReference>
<feature type="transmembrane region" description="Helical" evidence="8">
    <location>
        <begin position="304"/>
        <end position="326"/>
    </location>
</feature>
<dbReference type="GO" id="GO:0005886">
    <property type="term" value="C:plasma membrane"/>
    <property type="evidence" value="ECO:0007669"/>
    <property type="project" value="UniProtKB-SubCell"/>
</dbReference>
<evidence type="ECO:0000256" key="6">
    <source>
        <dbReference type="ARBA" id="ARBA00023136"/>
    </source>
</evidence>
<dbReference type="EMBL" id="BOMW01000088">
    <property type="protein sequence ID" value="GIF09492.1"/>
    <property type="molecule type" value="Genomic_DNA"/>
</dbReference>
<feature type="transmembrane region" description="Helical" evidence="8">
    <location>
        <begin position="279"/>
        <end position="298"/>
    </location>
</feature>
<dbReference type="Pfam" id="PF05977">
    <property type="entry name" value="MFS_3"/>
    <property type="match status" value="1"/>
</dbReference>
<dbReference type="Gene3D" id="1.20.1250.20">
    <property type="entry name" value="MFS general substrate transporter like domains"/>
    <property type="match status" value="1"/>
</dbReference>
<keyword evidence="2" id="KW-0813">Transport</keyword>
<evidence type="ECO:0000313" key="9">
    <source>
        <dbReference type="EMBL" id="GIF09492.1"/>
    </source>
</evidence>
<evidence type="ECO:0000256" key="3">
    <source>
        <dbReference type="ARBA" id="ARBA00022475"/>
    </source>
</evidence>
<dbReference type="RefSeq" id="WP_203684794.1">
    <property type="nucleotide sequence ID" value="NZ_BOMW01000088.1"/>
</dbReference>
<name>A0A919NDZ0_9ACTN</name>
<feature type="region of interest" description="Disordered" evidence="7">
    <location>
        <begin position="399"/>
        <end position="421"/>
    </location>
</feature>
<feature type="transmembrane region" description="Helical" evidence="8">
    <location>
        <begin position="12"/>
        <end position="36"/>
    </location>
</feature>
<reference evidence="9" key="1">
    <citation type="submission" date="2021-01" db="EMBL/GenBank/DDBJ databases">
        <title>Whole genome shotgun sequence of Actinoplanes siamensis NBRC 109076.</title>
        <authorList>
            <person name="Komaki H."/>
            <person name="Tamura T."/>
        </authorList>
    </citation>
    <scope>NUCLEOTIDE SEQUENCE</scope>
    <source>
        <strain evidence="9">NBRC 109076</strain>
    </source>
</reference>
<feature type="transmembrane region" description="Helical" evidence="8">
    <location>
        <begin position="368"/>
        <end position="389"/>
    </location>
</feature>
<keyword evidence="6 8" id="KW-0472">Membrane</keyword>
<protein>
    <submittedName>
        <fullName evidence="9">MFS transporter</fullName>
    </submittedName>
</protein>
<keyword evidence="3" id="KW-1003">Cell membrane</keyword>
<evidence type="ECO:0000256" key="2">
    <source>
        <dbReference type="ARBA" id="ARBA00022448"/>
    </source>
</evidence>
<evidence type="ECO:0000256" key="8">
    <source>
        <dbReference type="SAM" id="Phobius"/>
    </source>
</evidence>
<dbReference type="InterPro" id="IPR036259">
    <property type="entry name" value="MFS_trans_sf"/>
</dbReference>
<comment type="caution">
    <text evidence="9">The sequence shown here is derived from an EMBL/GenBank/DDBJ whole genome shotgun (WGS) entry which is preliminary data.</text>
</comment>
<keyword evidence="5 8" id="KW-1133">Transmembrane helix</keyword>
<organism evidence="9 10">
    <name type="scientific">Actinoplanes siamensis</name>
    <dbReference type="NCBI Taxonomy" id="1223317"/>
    <lineage>
        <taxon>Bacteria</taxon>
        <taxon>Bacillati</taxon>
        <taxon>Actinomycetota</taxon>
        <taxon>Actinomycetes</taxon>
        <taxon>Micromonosporales</taxon>
        <taxon>Micromonosporaceae</taxon>
        <taxon>Actinoplanes</taxon>
    </lineage>
</organism>
<evidence type="ECO:0000256" key="1">
    <source>
        <dbReference type="ARBA" id="ARBA00004651"/>
    </source>
</evidence>
<keyword evidence="10" id="KW-1185">Reference proteome</keyword>
<dbReference type="InterPro" id="IPR010290">
    <property type="entry name" value="TM_effector"/>
</dbReference>
<sequence>MELTTFWRWWTASATSLLGSAVTGVALPLAALTVLHASAFEMGLITAATYLAYLVISLPAGVIVQRLPLRRIQVGADLVRAAAVGSIPLAWWGGRLTIAQVIVVALVVSFATVLFDVGNQTFLPQIVPAGQLQSRNSLTSGTHAATQLGGPSLGGLLVQLLGAVPTLFADVASYLFSAALLRTLPERRVEPDRDRPPMLALIREGFRYVVRHPIIGPCMWDATATNFTCGAMLALFPYYLVRELGAEPGLVGLLLAADGLGSLAGAALTTWFTTRVGTARALIVAAVVGVAGALLIPLGTGPVAYLAFAAGNVVFAVSTVVLSVTTRTYRMRASPPHLLSRVIATVKFVSWGAIPLGGLLAGALAGPLGARTTLLLFGALTVISPVIYLTSPVRGLRDLEDLTPPVTDEPPAGADTEKAGR</sequence>
<feature type="transmembrane region" description="Helical" evidence="8">
    <location>
        <begin position="96"/>
        <end position="115"/>
    </location>
</feature>
<evidence type="ECO:0000256" key="4">
    <source>
        <dbReference type="ARBA" id="ARBA00022692"/>
    </source>
</evidence>
<proteinExistence type="predicted"/>
<keyword evidence="4 8" id="KW-0812">Transmembrane</keyword>
<evidence type="ECO:0000256" key="5">
    <source>
        <dbReference type="ARBA" id="ARBA00022989"/>
    </source>
</evidence>
<dbReference type="AlphaFoldDB" id="A0A919NDZ0"/>
<dbReference type="CDD" id="cd06173">
    <property type="entry name" value="MFS_MefA_like"/>
    <property type="match status" value="1"/>
</dbReference>
<dbReference type="Proteomes" id="UP000629619">
    <property type="component" value="Unassembled WGS sequence"/>
</dbReference>
<feature type="transmembrane region" description="Helical" evidence="8">
    <location>
        <begin position="156"/>
        <end position="181"/>
    </location>
</feature>
<evidence type="ECO:0000256" key="7">
    <source>
        <dbReference type="SAM" id="MobiDB-lite"/>
    </source>
</evidence>
<comment type="subcellular location">
    <subcellularLocation>
        <location evidence="1">Cell membrane</location>
        <topology evidence="1">Multi-pass membrane protein</topology>
    </subcellularLocation>
</comment>